<feature type="domain" description="Multidrug resistance protein MdtA-like C-terminal permuted SH3" evidence="8">
    <location>
        <begin position="310"/>
        <end position="369"/>
    </location>
</feature>
<organism evidence="9 10">
    <name type="scientific">Parasedimentitalea marina</name>
    <dbReference type="NCBI Taxonomy" id="2483033"/>
    <lineage>
        <taxon>Bacteria</taxon>
        <taxon>Pseudomonadati</taxon>
        <taxon>Pseudomonadota</taxon>
        <taxon>Alphaproteobacteria</taxon>
        <taxon>Rhodobacterales</taxon>
        <taxon>Paracoccaceae</taxon>
        <taxon>Parasedimentitalea</taxon>
    </lineage>
</organism>
<dbReference type="Pfam" id="PF25967">
    <property type="entry name" value="RND-MFP_C"/>
    <property type="match status" value="1"/>
</dbReference>
<evidence type="ECO:0000256" key="3">
    <source>
        <dbReference type="SAM" id="Coils"/>
    </source>
</evidence>
<evidence type="ECO:0000259" key="8">
    <source>
        <dbReference type="Pfam" id="PF25967"/>
    </source>
</evidence>
<sequence length="386" mass="41913">MQKLVSPLFSNRRFAAKIAVLSTALTLSVSPVALAQEAPPPKVSVMSAVTKPLRNSETFIGRGEAIDKVNVIARVNGFLEEVLIADGANVQEGDLMFRIERSAYEATLEARKADLAKAEANLHLTSLELARKEELLSRGAVPEAERDTSRANEKVAEAEVRSAKAAIQQAELDLSYTEVHAPFSGRIGRVEVSVGDVVGPGSSSLVNLVREAPIYVSFALNEKQFVGVLQKVQQDAATEEEQKRLIEVFVVLPNGDELDERGTIAFADNRIDPTTGAITVRAEFKNENRWIIDGSYLTVGLESQKPVDRIVISQAAIQRDQQGTFVLVVDEQKMVQQRYIETGDVVGTSIIVNDGLKDGETVVVEGLQRIRPGAEVDPVLASQAGE</sequence>
<feature type="coiled-coil region" evidence="3">
    <location>
        <begin position="101"/>
        <end position="173"/>
    </location>
</feature>
<reference evidence="9 10" key="1">
    <citation type="submission" date="2018-10" db="EMBL/GenBank/DDBJ databases">
        <title>Parasedimentitalea marina sp. nov., a psychrophilic bacterium isolated from deep seawater of the New Britain Trench.</title>
        <authorList>
            <person name="Cao J."/>
        </authorList>
    </citation>
    <scope>NUCLEOTIDE SEQUENCE [LARGE SCALE GENOMIC DNA]</scope>
    <source>
        <strain evidence="9 10">W43</strain>
    </source>
</reference>
<comment type="similarity">
    <text evidence="2">Belongs to the membrane fusion protein (MFP) (TC 8.A.1) family.</text>
</comment>
<dbReference type="GO" id="GO:0022857">
    <property type="term" value="F:transmembrane transporter activity"/>
    <property type="evidence" value="ECO:0007669"/>
    <property type="project" value="InterPro"/>
</dbReference>
<evidence type="ECO:0000256" key="1">
    <source>
        <dbReference type="ARBA" id="ARBA00004196"/>
    </source>
</evidence>
<dbReference type="RefSeq" id="WP_127748876.1">
    <property type="nucleotide sequence ID" value="NZ_CP033219.1"/>
</dbReference>
<dbReference type="Proteomes" id="UP000283063">
    <property type="component" value="Chromosome"/>
</dbReference>
<comment type="subcellular location">
    <subcellularLocation>
        <location evidence="1">Cell envelope</location>
    </subcellularLocation>
</comment>
<feature type="domain" description="Multidrug resistance protein MdtA-like alpha-helical hairpin" evidence="5">
    <location>
        <begin position="108"/>
        <end position="177"/>
    </location>
</feature>
<keyword evidence="10" id="KW-1185">Reference proteome</keyword>
<dbReference type="EMBL" id="CP033219">
    <property type="protein sequence ID" value="AZV78317.1"/>
    <property type="molecule type" value="Genomic_DNA"/>
</dbReference>
<protein>
    <submittedName>
        <fullName evidence="9">Efflux RND transporter periplasmic adaptor subunit</fullName>
    </submittedName>
</protein>
<dbReference type="PANTHER" id="PTHR30158">
    <property type="entry name" value="ACRA/E-RELATED COMPONENT OF DRUG EFFLUX TRANSPORTER"/>
    <property type="match status" value="1"/>
</dbReference>
<dbReference type="InterPro" id="IPR006143">
    <property type="entry name" value="RND_pump_MFP"/>
</dbReference>
<dbReference type="InterPro" id="IPR058627">
    <property type="entry name" value="MdtA-like_C"/>
</dbReference>
<dbReference type="PANTHER" id="PTHR30158:SF3">
    <property type="entry name" value="MULTIDRUG EFFLUX PUMP SUBUNIT ACRA-RELATED"/>
    <property type="match status" value="1"/>
</dbReference>
<feature type="chain" id="PRO_5019097886" evidence="4">
    <location>
        <begin position="36"/>
        <end position="386"/>
    </location>
</feature>
<dbReference type="Gene3D" id="2.40.50.100">
    <property type="match status" value="1"/>
</dbReference>
<dbReference type="Gene3D" id="1.10.287.470">
    <property type="entry name" value="Helix hairpin bin"/>
    <property type="match status" value="1"/>
</dbReference>
<dbReference type="KEGG" id="sedi:EBB79_10805"/>
<dbReference type="Gene3D" id="2.40.30.170">
    <property type="match status" value="1"/>
</dbReference>
<dbReference type="GO" id="GO:0005886">
    <property type="term" value="C:plasma membrane"/>
    <property type="evidence" value="ECO:0007669"/>
    <property type="project" value="TreeGrafter"/>
</dbReference>
<evidence type="ECO:0000259" key="7">
    <source>
        <dbReference type="Pfam" id="PF25944"/>
    </source>
</evidence>
<dbReference type="GO" id="GO:0030313">
    <property type="term" value="C:cell envelope"/>
    <property type="evidence" value="ECO:0007669"/>
    <property type="project" value="UniProtKB-SubCell"/>
</dbReference>
<dbReference type="Pfam" id="PF25944">
    <property type="entry name" value="Beta-barrel_RND"/>
    <property type="match status" value="1"/>
</dbReference>
<feature type="domain" description="Multidrug resistance protein MdtA-like beta-barrel" evidence="7">
    <location>
        <begin position="213"/>
        <end position="301"/>
    </location>
</feature>
<evidence type="ECO:0000256" key="2">
    <source>
        <dbReference type="ARBA" id="ARBA00009477"/>
    </source>
</evidence>
<dbReference type="InterPro" id="IPR058626">
    <property type="entry name" value="MdtA-like_b-barrel"/>
</dbReference>
<dbReference type="GO" id="GO:0046677">
    <property type="term" value="P:response to antibiotic"/>
    <property type="evidence" value="ECO:0007669"/>
    <property type="project" value="TreeGrafter"/>
</dbReference>
<dbReference type="SUPFAM" id="SSF111369">
    <property type="entry name" value="HlyD-like secretion proteins"/>
    <property type="match status" value="1"/>
</dbReference>
<dbReference type="AlphaFoldDB" id="A0A3T0N2U1"/>
<evidence type="ECO:0000313" key="9">
    <source>
        <dbReference type="EMBL" id="AZV78317.1"/>
    </source>
</evidence>
<feature type="signal peptide" evidence="4">
    <location>
        <begin position="1"/>
        <end position="35"/>
    </location>
</feature>
<accession>A0A3T0N2U1</accession>
<evidence type="ECO:0000259" key="5">
    <source>
        <dbReference type="Pfam" id="PF25876"/>
    </source>
</evidence>
<dbReference type="Pfam" id="PF25917">
    <property type="entry name" value="BSH_RND"/>
    <property type="match status" value="1"/>
</dbReference>
<evidence type="ECO:0000259" key="6">
    <source>
        <dbReference type="Pfam" id="PF25917"/>
    </source>
</evidence>
<feature type="domain" description="Multidrug resistance protein MdtA-like barrel-sandwich hybrid" evidence="6">
    <location>
        <begin position="68"/>
        <end position="203"/>
    </location>
</feature>
<gene>
    <name evidence="9" type="ORF">EBB79_10805</name>
</gene>
<dbReference type="InterPro" id="IPR058625">
    <property type="entry name" value="MdtA-like_BSH"/>
</dbReference>
<proteinExistence type="inferred from homology"/>
<evidence type="ECO:0000256" key="4">
    <source>
        <dbReference type="SAM" id="SignalP"/>
    </source>
</evidence>
<keyword evidence="3" id="KW-0175">Coiled coil</keyword>
<keyword evidence="4" id="KW-0732">Signal</keyword>
<dbReference type="Gene3D" id="2.40.420.20">
    <property type="match status" value="1"/>
</dbReference>
<evidence type="ECO:0000313" key="10">
    <source>
        <dbReference type="Proteomes" id="UP000283063"/>
    </source>
</evidence>
<dbReference type="Pfam" id="PF25876">
    <property type="entry name" value="HH_MFP_RND"/>
    <property type="match status" value="1"/>
</dbReference>
<dbReference type="InterPro" id="IPR058624">
    <property type="entry name" value="MdtA-like_HH"/>
</dbReference>
<dbReference type="NCBIfam" id="TIGR01730">
    <property type="entry name" value="RND_mfp"/>
    <property type="match status" value="1"/>
</dbReference>
<name>A0A3T0N2U1_9RHOB</name>
<dbReference type="OrthoDB" id="7811737at2"/>